<evidence type="ECO:0000313" key="7">
    <source>
        <dbReference type="Proteomes" id="UP000242705"/>
    </source>
</evidence>
<proteinExistence type="inferred from homology"/>
<protein>
    <recommendedName>
        <fullName evidence="2">glutamine synthetase</fullName>
        <ecNumber evidence="2">6.3.1.2</ecNumber>
    </recommendedName>
</protein>
<gene>
    <name evidence="6" type="ORF">C7B47_17715</name>
</gene>
<dbReference type="SMART" id="SM01230">
    <property type="entry name" value="Gln-synt_C"/>
    <property type="match status" value="1"/>
</dbReference>
<evidence type="ECO:0000256" key="3">
    <source>
        <dbReference type="PROSITE-ProRule" id="PRU01331"/>
    </source>
</evidence>
<evidence type="ECO:0000256" key="1">
    <source>
        <dbReference type="ARBA" id="ARBA00009897"/>
    </source>
</evidence>
<dbReference type="Gene3D" id="3.30.590.10">
    <property type="entry name" value="Glutamine synthetase/guanido kinase, catalytic domain"/>
    <property type="match status" value="1"/>
</dbReference>
<name>A0A2T2WEZ0_SULTH</name>
<dbReference type="GO" id="GO:0016020">
    <property type="term" value="C:membrane"/>
    <property type="evidence" value="ECO:0007669"/>
    <property type="project" value="TreeGrafter"/>
</dbReference>
<evidence type="ECO:0000313" key="6">
    <source>
        <dbReference type="EMBL" id="PSR20811.1"/>
    </source>
</evidence>
<evidence type="ECO:0000256" key="2">
    <source>
        <dbReference type="ARBA" id="ARBA00012937"/>
    </source>
</evidence>
<dbReference type="PANTHER" id="PTHR43407">
    <property type="entry name" value="GLUTAMINE SYNTHETASE"/>
    <property type="match status" value="1"/>
</dbReference>
<dbReference type="GO" id="GO:0004356">
    <property type="term" value="F:glutamine synthetase activity"/>
    <property type="evidence" value="ECO:0007669"/>
    <property type="project" value="UniProtKB-EC"/>
</dbReference>
<dbReference type="EC" id="6.3.1.2" evidence="2"/>
<dbReference type="Proteomes" id="UP000242705">
    <property type="component" value="Unassembled WGS sequence"/>
</dbReference>
<organism evidence="6 7">
    <name type="scientific">Sulfobacillus thermosulfidooxidans</name>
    <dbReference type="NCBI Taxonomy" id="28034"/>
    <lineage>
        <taxon>Bacteria</taxon>
        <taxon>Bacillati</taxon>
        <taxon>Bacillota</taxon>
        <taxon>Clostridia</taxon>
        <taxon>Eubacteriales</taxon>
        <taxon>Clostridiales Family XVII. Incertae Sedis</taxon>
        <taxon>Sulfobacillus</taxon>
    </lineage>
</organism>
<dbReference type="EMBL" id="PXYX01000130">
    <property type="protein sequence ID" value="PSR20811.1"/>
    <property type="molecule type" value="Genomic_DNA"/>
</dbReference>
<dbReference type="InterPro" id="IPR036651">
    <property type="entry name" value="Gln_synt_N_sf"/>
</dbReference>
<evidence type="ECO:0000256" key="4">
    <source>
        <dbReference type="RuleBase" id="RU000384"/>
    </source>
</evidence>
<sequence length="447" mass="49501">MTYEDINQLIADNDIEVIRVVFNDITNVSRARNIPVKHFQEIVMQKGVQYPSAMLSVDTSANFVLAAGAGFAGGYGSWLLKIDPETFRIRIIPWAKKSARVIADLYTLEEVPVPVAPRSVFQRVLQELDKEGLAAYGAAELEFYIFKQYDEHGFDPTWTGLQCYSEIKQGEIDEILYQIVSGLAAVGIHVEAANTEYGPGQFEVSINPAWGIAQADVAFTLKTAIKEMMAQQGLLATFMTKPLTGLSGSGSHFHHSLYHKATGQNALFDPEDAYGLSDLAKHFIAGQLHHAKATSALANPTINSYHRLRPYTFAPSNVTWGLENRMCMIRIPGARGQGTHIENRLPGADNNPYLMMAAIYAAGLDGIRRQLPVPPPVENEDAYAKSDVSSLPKSLGEALEALNQDEVLVNLLGPEFVQAFTALKTHEINRFTDHVSDWEVKEYRELF</sequence>
<feature type="domain" description="GS catalytic" evidence="5">
    <location>
        <begin position="117"/>
        <end position="447"/>
    </location>
</feature>
<dbReference type="Gene3D" id="3.10.20.70">
    <property type="entry name" value="Glutamine synthetase, N-terminal domain"/>
    <property type="match status" value="1"/>
</dbReference>
<dbReference type="PANTHER" id="PTHR43407:SF1">
    <property type="entry name" value="LENGSIN"/>
    <property type="match status" value="1"/>
</dbReference>
<dbReference type="PROSITE" id="PS51987">
    <property type="entry name" value="GS_CATALYTIC"/>
    <property type="match status" value="1"/>
</dbReference>
<dbReference type="Pfam" id="PF00120">
    <property type="entry name" value="Gln-synt_C"/>
    <property type="match status" value="1"/>
</dbReference>
<dbReference type="SUPFAM" id="SSF55931">
    <property type="entry name" value="Glutamine synthetase/guanido kinase"/>
    <property type="match status" value="1"/>
</dbReference>
<reference evidence="6 7" key="1">
    <citation type="journal article" date="2014" name="BMC Genomics">
        <title>Comparison of environmental and isolate Sulfobacillus genomes reveals diverse carbon, sulfur, nitrogen, and hydrogen metabolisms.</title>
        <authorList>
            <person name="Justice N.B."/>
            <person name="Norman A."/>
            <person name="Brown C.T."/>
            <person name="Singh A."/>
            <person name="Thomas B.C."/>
            <person name="Banfield J.F."/>
        </authorList>
    </citation>
    <scope>NUCLEOTIDE SEQUENCE [LARGE SCALE GENOMIC DNA]</scope>
    <source>
        <strain evidence="6">AMDSBA5</strain>
    </source>
</reference>
<evidence type="ECO:0000259" key="5">
    <source>
        <dbReference type="PROSITE" id="PS51987"/>
    </source>
</evidence>
<dbReference type="SUPFAM" id="SSF54368">
    <property type="entry name" value="Glutamine synthetase, N-terminal domain"/>
    <property type="match status" value="1"/>
</dbReference>
<comment type="similarity">
    <text evidence="1 3 4">Belongs to the glutamine synthetase family.</text>
</comment>
<accession>A0A2T2WEZ0</accession>
<comment type="caution">
    <text evidence="6">The sequence shown here is derived from an EMBL/GenBank/DDBJ whole genome shotgun (WGS) entry which is preliminary data.</text>
</comment>
<dbReference type="AlphaFoldDB" id="A0A2T2WEZ0"/>
<dbReference type="GO" id="GO:0006542">
    <property type="term" value="P:glutamine biosynthetic process"/>
    <property type="evidence" value="ECO:0007669"/>
    <property type="project" value="InterPro"/>
</dbReference>
<dbReference type="InterPro" id="IPR008146">
    <property type="entry name" value="Gln_synth_cat_dom"/>
</dbReference>
<dbReference type="InterPro" id="IPR014746">
    <property type="entry name" value="Gln_synth/guanido_kin_cat_dom"/>
</dbReference>
<dbReference type="GO" id="GO:0005737">
    <property type="term" value="C:cytoplasm"/>
    <property type="evidence" value="ECO:0007669"/>
    <property type="project" value="TreeGrafter"/>
</dbReference>